<dbReference type="InterPro" id="IPR003140">
    <property type="entry name" value="PLipase/COase/thioEstase"/>
</dbReference>
<accession>A0ABM0GM61</accession>
<proteinExistence type="inferred from homology"/>
<protein>
    <recommendedName>
        <fullName evidence="2">palmitoyl-protein hydrolase</fullName>
        <ecNumber evidence="2">3.1.2.22</ecNumber>
    </recommendedName>
</protein>
<feature type="domain" description="Phospholipase/carboxylesterase/thioesterase" evidence="4">
    <location>
        <begin position="12"/>
        <end position="230"/>
    </location>
</feature>
<dbReference type="Proteomes" id="UP000694865">
    <property type="component" value="Unplaced"/>
</dbReference>
<evidence type="ECO:0000313" key="6">
    <source>
        <dbReference type="RefSeq" id="XP_002732983.1"/>
    </source>
</evidence>
<evidence type="ECO:0000256" key="3">
    <source>
        <dbReference type="ARBA" id="ARBA00022801"/>
    </source>
</evidence>
<dbReference type="Gene3D" id="3.40.50.1820">
    <property type="entry name" value="alpha/beta hydrolase"/>
    <property type="match status" value="1"/>
</dbReference>
<comment type="similarity">
    <text evidence="1">Belongs to the AB hydrolase superfamily. AB hydrolase 2 family.</text>
</comment>
<gene>
    <name evidence="6" type="primary">LOC100372868</name>
</gene>
<evidence type="ECO:0000313" key="5">
    <source>
        <dbReference type="Proteomes" id="UP000694865"/>
    </source>
</evidence>
<dbReference type="PANTHER" id="PTHR10655">
    <property type="entry name" value="LYSOPHOSPHOLIPASE-RELATED"/>
    <property type="match status" value="1"/>
</dbReference>
<dbReference type="InterPro" id="IPR050565">
    <property type="entry name" value="LYPA1-2/EST-like"/>
</dbReference>
<keyword evidence="5" id="KW-1185">Reference proteome</keyword>
<dbReference type="RefSeq" id="XP_002732983.1">
    <property type="nucleotide sequence ID" value="XM_002732937.2"/>
</dbReference>
<evidence type="ECO:0000259" key="4">
    <source>
        <dbReference type="Pfam" id="PF02230"/>
    </source>
</evidence>
<dbReference type="EC" id="3.1.2.22" evidence="2"/>
<sequence>MAAKTTLLKRCIVAQSHSRHTASLIFLHGSGDTGEGVRAWVKDVLGTGKDLVFPHVRITYPSAPARPYTAMKSHMSTVWFDRKRIDNKSPEDDDSIMTSAELLGELINSEVREGIPKHRIIVGGFSMGGTMALHLGYRLHRDLAGVFAFSSFLNENSYVYQKLKENPGISPPLLQCHGTEDPLVLPAWGKATQKELKKLGVSCQYHVFKHMFHEMNKEEILLLKDFIEKYLPE</sequence>
<reference evidence="6" key="1">
    <citation type="submission" date="2025-08" db="UniProtKB">
        <authorList>
            <consortium name="RefSeq"/>
        </authorList>
    </citation>
    <scope>IDENTIFICATION</scope>
    <source>
        <tissue evidence="6">Testes</tissue>
    </source>
</reference>
<evidence type="ECO:0000256" key="1">
    <source>
        <dbReference type="ARBA" id="ARBA00006499"/>
    </source>
</evidence>
<dbReference type="GeneID" id="100372868"/>
<organism evidence="5 6">
    <name type="scientific">Saccoglossus kowalevskii</name>
    <name type="common">Acorn worm</name>
    <dbReference type="NCBI Taxonomy" id="10224"/>
    <lineage>
        <taxon>Eukaryota</taxon>
        <taxon>Metazoa</taxon>
        <taxon>Hemichordata</taxon>
        <taxon>Enteropneusta</taxon>
        <taxon>Harrimaniidae</taxon>
        <taxon>Saccoglossus</taxon>
    </lineage>
</organism>
<name>A0ABM0GM61_SACKO</name>
<dbReference type="InterPro" id="IPR029058">
    <property type="entry name" value="AB_hydrolase_fold"/>
</dbReference>
<dbReference type="SUPFAM" id="SSF53474">
    <property type="entry name" value="alpha/beta-Hydrolases"/>
    <property type="match status" value="1"/>
</dbReference>
<keyword evidence="3" id="KW-0378">Hydrolase</keyword>
<evidence type="ECO:0000256" key="2">
    <source>
        <dbReference type="ARBA" id="ARBA00012423"/>
    </source>
</evidence>
<dbReference type="PANTHER" id="PTHR10655:SF17">
    <property type="entry name" value="LYSOPHOSPHOLIPASE-LIKE PROTEIN 1"/>
    <property type="match status" value="1"/>
</dbReference>
<dbReference type="Pfam" id="PF02230">
    <property type="entry name" value="Abhydrolase_2"/>
    <property type="match status" value="1"/>
</dbReference>